<name>A0A8X8YB81_SALSN</name>
<accession>A0A8X8YB81</accession>
<dbReference type="SUPFAM" id="SSF53756">
    <property type="entry name" value="UDP-Glycosyltransferase/glycogen phosphorylase"/>
    <property type="match status" value="1"/>
</dbReference>
<evidence type="ECO:0000313" key="2">
    <source>
        <dbReference type="Proteomes" id="UP000298416"/>
    </source>
</evidence>
<evidence type="ECO:0000313" key="1">
    <source>
        <dbReference type="EMBL" id="KAG6427447.1"/>
    </source>
</evidence>
<dbReference type="EMBL" id="PNBA02000004">
    <property type="protein sequence ID" value="KAG6427447.1"/>
    <property type="molecule type" value="Genomic_DNA"/>
</dbReference>
<organism evidence="1">
    <name type="scientific">Salvia splendens</name>
    <name type="common">Scarlet sage</name>
    <dbReference type="NCBI Taxonomy" id="180675"/>
    <lineage>
        <taxon>Eukaryota</taxon>
        <taxon>Viridiplantae</taxon>
        <taxon>Streptophyta</taxon>
        <taxon>Embryophyta</taxon>
        <taxon>Tracheophyta</taxon>
        <taxon>Spermatophyta</taxon>
        <taxon>Magnoliopsida</taxon>
        <taxon>eudicotyledons</taxon>
        <taxon>Gunneridae</taxon>
        <taxon>Pentapetalae</taxon>
        <taxon>asterids</taxon>
        <taxon>lamiids</taxon>
        <taxon>Lamiales</taxon>
        <taxon>Lamiaceae</taxon>
        <taxon>Nepetoideae</taxon>
        <taxon>Mentheae</taxon>
        <taxon>Salviinae</taxon>
        <taxon>Salvia</taxon>
        <taxon>Salvia subgen. Calosphace</taxon>
        <taxon>core Calosphace</taxon>
    </lineage>
</organism>
<comment type="caution">
    <text evidence="1">The sequence shown here is derived from an EMBL/GenBank/DDBJ whole genome shotgun (WGS) entry which is preliminary data.</text>
</comment>
<dbReference type="Gene3D" id="3.40.50.2000">
    <property type="entry name" value="Glycogen Phosphorylase B"/>
    <property type="match status" value="1"/>
</dbReference>
<gene>
    <name evidence="1" type="ORF">SASPL_111692</name>
</gene>
<dbReference type="PANTHER" id="PTHR48045:SF39">
    <property type="entry name" value="UDP-GLYCOSYLTRANSFERASE 86A1-LIKE"/>
    <property type="match status" value="1"/>
</dbReference>
<reference evidence="1" key="1">
    <citation type="submission" date="2018-01" db="EMBL/GenBank/DDBJ databases">
        <authorList>
            <person name="Mao J.F."/>
        </authorList>
    </citation>
    <scope>NUCLEOTIDE SEQUENCE</scope>
    <source>
        <strain evidence="1">Huo1</strain>
        <tissue evidence="1">Leaf</tissue>
    </source>
</reference>
<dbReference type="PANTHER" id="PTHR48045">
    <property type="entry name" value="UDP-GLYCOSYLTRANSFERASE 72B1"/>
    <property type="match status" value="1"/>
</dbReference>
<reference evidence="1" key="2">
    <citation type="submission" date="2020-08" db="EMBL/GenBank/DDBJ databases">
        <title>Plant Genome Project.</title>
        <authorList>
            <person name="Zhang R.-G."/>
        </authorList>
    </citation>
    <scope>NUCLEOTIDE SEQUENCE</scope>
    <source>
        <strain evidence="1">Huo1</strain>
        <tissue evidence="1">Leaf</tissue>
    </source>
</reference>
<dbReference type="AlphaFoldDB" id="A0A8X8YB81"/>
<dbReference type="Proteomes" id="UP000298416">
    <property type="component" value="Unassembled WGS sequence"/>
</dbReference>
<keyword evidence="2" id="KW-1185">Reference proteome</keyword>
<protein>
    <submittedName>
        <fullName evidence="1">Uncharacterized protein</fullName>
    </submittedName>
</protein>
<sequence>MHEEKIGLIKPSMHEKEISFIKSSIKPSMHEKKIGLIKPSMQEKEISLIKSSIKPSMHEKKIGLIKPSADDLIKRVEGDGLINQALLLESRTREKTIHYMYVSLGSTLQASKQAVGEIAYGLLLSRVSFVWVVWEDADLPSGFTDEIEGRGLVVAWCNQIKVLSDPAVGGFFDALWVELCAGEHVRLGKEMKKVREKLHDALENDGSSEANFEQFVKDLEAKLAANAE</sequence>
<proteinExistence type="predicted"/>